<proteinExistence type="predicted"/>
<accession>A0AA86PV80</accession>
<gene>
    <name evidence="1" type="ORF">HINF_LOCUS33086</name>
    <name evidence="2" type="ORF">HINF_LOCUS55935</name>
</gene>
<dbReference type="EMBL" id="CAXDID020000299">
    <property type="protein sequence ID" value="CAL6073089.1"/>
    <property type="molecule type" value="Genomic_DNA"/>
</dbReference>
<dbReference type="AlphaFoldDB" id="A0AA86PV80"/>
<organism evidence="1">
    <name type="scientific">Hexamita inflata</name>
    <dbReference type="NCBI Taxonomy" id="28002"/>
    <lineage>
        <taxon>Eukaryota</taxon>
        <taxon>Metamonada</taxon>
        <taxon>Diplomonadida</taxon>
        <taxon>Hexamitidae</taxon>
        <taxon>Hexamitinae</taxon>
        <taxon>Hexamita</taxon>
    </lineage>
</organism>
<dbReference type="EMBL" id="CATOUU010000745">
    <property type="protein sequence ID" value="CAI9945441.1"/>
    <property type="molecule type" value="Genomic_DNA"/>
</dbReference>
<evidence type="ECO:0000313" key="1">
    <source>
        <dbReference type="EMBL" id="CAI9945441.1"/>
    </source>
</evidence>
<protein>
    <submittedName>
        <fullName evidence="2">Hypothetical_protein</fullName>
    </submittedName>
</protein>
<reference evidence="1" key="1">
    <citation type="submission" date="2023-06" db="EMBL/GenBank/DDBJ databases">
        <authorList>
            <person name="Kurt Z."/>
        </authorList>
    </citation>
    <scope>NUCLEOTIDE SEQUENCE</scope>
</reference>
<name>A0AA86PV80_9EUKA</name>
<keyword evidence="3" id="KW-1185">Reference proteome</keyword>
<evidence type="ECO:0000313" key="3">
    <source>
        <dbReference type="Proteomes" id="UP001642409"/>
    </source>
</evidence>
<comment type="caution">
    <text evidence="1">The sequence shown here is derived from an EMBL/GenBank/DDBJ whole genome shotgun (WGS) entry which is preliminary data.</text>
</comment>
<dbReference type="Proteomes" id="UP001642409">
    <property type="component" value="Unassembled WGS sequence"/>
</dbReference>
<reference evidence="2 3" key="2">
    <citation type="submission" date="2024-07" db="EMBL/GenBank/DDBJ databases">
        <authorList>
            <person name="Akdeniz Z."/>
        </authorList>
    </citation>
    <scope>NUCLEOTIDE SEQUENCE [LARGE SCALE GENOMIC DNA]</scope>
</reference>
<sequence>MNMQEQELWFQCQQQLYTFKTFDLATATYIIQNTSFTTGFAFDSQIIQNAFVDIQSISSNFSLFKTQNTFLNIKLQLNDISFETSALISPSSTVLINQLTIISKAGTYVTINAGEVLSILQQTTLSTNVSNMMININMNHSSAGIISLINMVNGQLIIKGYQIFGSYSSTNIITLVTCYAQQQSTIVISYVQIQPVSFTCGNQSSFLISFSNQCDIKIYHIVISLGNFSLYNTISNIITSTNEYFTFGGLITCSNSSDIQIQDISLNSYEQWNSQFTKYSGQIIGYANNSVSSIQMICAVEYVSSGENTQFQMFGLIGYFNGQLTIQLLSSQCQILPGSFSYSGIIGYSNGTQSIFTNVQIQYQMVINNGNISGSLAGVLNAALQSIYNISIESQIEAHLLVGLIAARSQNCNITKAKIVSSQVSGNTYDNNQFSAGLIAQTVGYLQIIQCYINQISVSSQSNYTWAISGGLLGDIVQTLTKIQQTQLISSQISSSGSVADSVNSAGLVGYQFDGQMDVIDVQIQYTNITAISTNIPRVGTFCGTFAGYLVRQKIYLTNSKIITVQIYANGQSIYTGIIIAVNKTTLFTANGVSTEGINIINNQIIANCANVISQSQTGC</sequence>
<evidence type="ECO:0000313" key="2">
    <source>
        <dbReference type="EMBL" id="CAL6073089.1"/>
    </source>
</evidence>